<proteinExistence type="predicted"/>
<accession>A0A0B2VTE3</accession>
<dbReference type="EMBL" id="JPKZ01000906">
    <property type="protein sequence ID" value="KHN84652.1"/>
    <property type="molecule type" value="Genomic_DNA"/>
</dbReference>
<evidence type="ECO:0000256" key="2">
    <source>
        <dbReference type="SAM" id="Phobius"/>
    </source>
</evidence>
<dbReference type="AlphaFoldDB" id="A0A0B2VTE3"/>
<feature type="region of interest" description="Disordered" evidence="1">
    <location>
        <begin position="36"/>
        <end position="187"/>
    </location>
</feature>
<feature type="compositionally biased region" description="Low complexity" evidence="1">
    <location>
        <begin position="45"/>
        <end position="58"/>
    </location>
</feature>
<keyword evidence="2" id="KW-0812">Transmembrane</keyword>
<dbReference type="OrthoDB" id="5863381at2759"/>
<keyword evidence="4" id="KW-1185">Reference proteome</keyword>
<dbReference type="Proteomes" id="UP000031036">
    <property type="component" value="Unassembled WGS sequence"/>
</dbReference>
<feature type="transmembrane region" description="Helical" evidence="2">
    <location>
        <begin position="12"/>
        <end position="32"/>
    </location>
</feature>
<evidence type="ECO:0000313" key="3">
    <source>
        <dbReference type="EMBL" id="KHN84652.1"/>
    </source>
</evidence>
<comment type="caution">
    <text evidence="3">The sequence shown here is derived from an EMBL/GenBank/DDBJ whole genome shotgun (WGS) entry which is preliminary data.</text>
</comment>
<feature type="compositionally biased region" description="Basic and acidic residues" evidence="1">
    <location>
        <begin position="80"/>
        <end position="150"/>
    </location>
</feature>
<sequence length="187" mass="20593">MADYDLLNGGALILFTLSFHVFIFKILSISLVQCKKKKSQGPAKPQQQPKVVTSSSSKPKGESNGANANKVSEQKAINSNKKEPKESAKKCGESENKTKKNEGDGEDKKSEHTEKDSPPIKPAEELRPKKIARNAKEERIAKGKEIRGKGDYPTMDDVLSDWDSEKDGKKMRKPVSHLQKSGCGLAK</sequence>
<name>A0A0B2VTE3_TOXCA</name>
<keyword evidence="2" id="KW-0472">Membrane</keyword>
<organism evidence="3 4">
    <name type="scientific">Toxocara canis</name>
    <name type="common">Canine roundworm</name>
    <dbReference type="NCBI Taxonomy" id="6265"/>
    <lineage>
        <taxon>Eukaryota</taxon>
        <taxon>Metazoa</taxon>
        <taxon>Ecdysozoa</taxon>
        <taxon>Nematoda</taxon>
        <taxon>Chromadorea</taxon>
        <taxon>Rhabditida</taxon>
        <taxon>Spirurina</taxon>
        <taxon>Ascaridomorpha</taxon>
        <taxon>Ascaridoidea</taxon>
        <taxon>Toxocaridae</taxon>
        <taxon>Toxocara</taxon>
    </lineage>
</organism>
<protein>
    <submittedName>
        <fullName evidence="3">Uncharacterized protein</fullName>
    </submittedName>
</protein>
<keyword evidence="2" id="KW-1133">Transmembrane helix</keyword>
<evidence type="ECO:0000256" key="1">
    <source>
        <dbReference type="SAM" id="MobiDB-lite"/>
    </source>
</evidence>
<feature type="compositionally biased region" description="Polar residues" evidence="1">
    <location>
        <begin position="64"/>
        <end position="79"/>
    </location>
</feature>
<gene>
    <name evidence="3" type="ORF">Tcan_11427</name>
</gene>
<reference evidence="3 4" key="1">
    <citation type="submission" date="2014-11" db="EMBL/GenBank/DDBJ databases">
        <title>Genetic blueprint of the zoonotic pathogen Toxocara canis.</title>
        <authorList>
            <person name="Zhu X.-Q."/>
            <person name="Korhonen P.K."/>
            <person name="Cai H."/>
            <person name="Young N.D."/>
            <person name="Nejsum P."/>
            <person name="von Samson-Himmelstjerna G."/>
            <person name="Boag P.R."/>
            <person name="Tan P."/>
            <person name="Li Q."/>
            <person name="Min J."/>
            <person name="Yang Y."/>
            <person name="Wang X."/>
            <person name="Fang X."/>
            <person name="Hall R.S."/>
            <person name="Hofmann A."/>
            <person name="Sternberg P.W."/>
            <person name="Jex A.R."/>
            <person name="Gasser R.B."/>
        </authorList>
    </citation>
    <scope>NUCLEOTIDE SEQUENCE [LARGE SCALE GENOMIC DNA]</scope>
    <source>
        <strain evidence="3">PN_DK_2014</strain>
    </source>
</reference>
<evidence type="ECO:0000313" key="4">
    <source>
        <dbReference type="Proteomes" id="UP000031036"/>
    </source>
</evidence>